<reference evidence="5" key="1">
    <citation type="submission" date="2021-01" db="EMBL/GenBank/DDBJ databases">
        <authorList>
            <person name="Corre E."/>
            <person name="Pelletier E."/>
            <person name="Niang G."/>
            <person name="Scheremetjew M."/>
            <person name="Finn R."/>
            <person name="Kale V."/>
            <person name="Holt S."/>
            <person name="Cochrane G."/>
            <person name="Meng A."/>
            <person name="Brown T."/>
            <person name="Cohen L."/>
        </authorList>
    </citation>
    <scope>NUCLEOTIDE SEQUENCE</scope>
    <source>
        <strain evidence="5">CCMP1320</strain>
    </source>
</reference>
<evidence type="ECO:0000256" key="2">
    <source>
        <dbReference type="ARBA" id="ARBA00022448"/>
    </source>
</evidence>
<dbReference type="EMBL" id="HBIP01002967">
    <property type="protein sequence ID" value="CAE0486237.1"/>
    <property type="molecule type" value="Transcribed_RNA"/>
</dbReference>
<dbReference type="Gene3D" id="1.10.10.10">
    <property type="entry name" value="Winged helix-like DNA-binding domain superfamily/Winged helix DNA-binding domain"/>
    <property type="match status" value="1"/>
</dbReference>
<dbReference type="InterPro" id="IPR008570">
    <property type="entry name" value="ESCRT-II_cplx_Vps25-sub"/>
</dbReference>
<dbReference type="GO" id="GO:0043328">
    <property type="term" value="P:protein transport to vacuole involved in ubiquitin-dependent protein catabolic process via the multivesicular body sorting pathway"/>
    <property type="evidence" value="ECO:0007669"/>
    <property type="project" value="TreeGrafter"/>
</dbReference>
<dbReference type="GO" id="GO:0042803">
    <property type="term" value="F:protein homodimerization activity"/>
    <property type="evidence" value="ECO:0007669"/>
    <property type="project" value="TreeGrafter"/>
</dbReference>
<dbReference type="InterPro" id="IPR036390">
    <property type="entry name" value="WH_DNA-bd_sf"/>
</dbReference>
<keyword evidence="3" id="KW-0653">Protein transport</keyword>
<comment type="similarity">
    <text evidence="1">Belongs to the VPS25 family.</text>
</comment>
<dbReference type="SUPFAM" id="SSF46785">
    <property type="entry name" value="Winged helix' DNA-binding domain"/>
    <property type="match status" value="2"/>
</dbReference>
<dbReference type="InterPro" id="IPR014041">
    <property type="entry name" value="ESCRT-II_cplx_Vps25-sub_N"/>
</dbReference>
<name>A0A7S3QLC2_DUNTE</name>
<dbReference type="Pfam" id="PF05871">
    <property type="entry name" value="ESCRT-II"/>
    <property type="match status" value="1"/>
</dbReference>
<evidence type="ECO:0000256" key="1">
    <source>
        <dbReference type="ARBA" id="ARBA00009674"/>
    </source>
</evidence>
<proteinExistence type="inferred from homology"/>
<gene>
    <name evidence="5" type="ORF">DTER00134_LOCUS1276</name>
</gene>
<dbReference type="GO" id="GO:0016236">
    <property type="term" value="P:macroautophagy"/>
    <property type="evidence" value="ECO:0007669"/>
    <property type="project" value="UniProtKB-ARBA"/>
</dbReference>
<evidence type="ECO:0000313" key="5">
    <source>
        <dbReference type="EMBL" id="CAE0486237.1"/>
    </source>
</evidence>
<organism evidence="5">
    <name type="scientific">Dunaliella tertiolecta</name>
    <name type="common">Green alga</name>
    <dbReference type="NCBI Taxonomy" id="3047"/>
    <lineage>
        <taxon>Eukaryota</taxon>
        <taxon>Viridiplantae</taxon>
        <taxon>Chlorophyta</taxon>
        <taxon>core chlorophytes</taxon>
        <taxon>Chlorophyceae</taxon>
        <taxon>CS clade</taxon>
        <taxon>Chlamydomonadales</taxon>
        <taxon>Dunaliellaceae</taxon>
        <taxon>Dunaliella</taxon>
    </lineage>
</organism>
<dbReference type="FunFam" id="1.10.10.570:FF:000002">
    <property type="entry name" value="Vacuolar protein sorting-associated protein 25"/>
    <property type="match status" value="1"/>
</dbReference>
<dbReference type="PANTHER" id="PTHR13149:SF0">
    <property type="entry name" value="VACUOLAR PROTEIN-SORTING-ASSOCIATED PROTEIN 25"/>
    <property type="match status" value="1"/>
</dbReference>
<dbReference type="FunFam" id="1.10.10.10:FF:000141">
    <property type="entry name" value="vacuolar protein-sorting-associated protein 25"/>
    <property type="match status" value="1"/>
</dbReference>
<evidence type="ECO:0000256" key="3">
    <source>
        <dbReference type="ARBA" id="ARBA00022927"/>
    </source>
</evidence>
<protein>
    <recommendedName>
        <fullName evidence="4">ESCRT-II complex subunit VPS25</fullName>
    </recommendedName>
</protein>
<dbReference type="PANTHER" id="PTHR13149">
    <property type="entry name" value="VACUOLAR PROTEIN SORTING-ASSOCIATED PROTEIN VPS25"/>
    <property type="match status" value="1"/>
</dbReference>
<evidence type="ECO:0000256" key="4">
    <source>
        <dbReference type="ARBA" id="ARBA00030094"/>
    </source>
</evidence>
<accession>A0A7S3QLC2</accession>
<dbReference type="InterPro" id="IPR036388">
    <property type="entry name" value="WH-like_DNA-bd_sf"/>
</dbReference>
<keyword evidence="2" id="KW-0813">Transport</keyword>
<dbReference type="Gene3D" id="1.10.10.570">
    <property type="entry name" value="Winged helix' DNA-binding domain. Chain C. Domain 1"/>
    <property type="match status" value="1"/>
</dbReference>
<dbReference type="GO" id="GO:0000814">
    <property type="term" value="C:ESCRT II complex"/>
    <property type="evidence" value="ECO:0007669"/>
    <property type="project" value="InterPro"/>
</dbReference>
<dbReference type="AlphaFoldDB" id="A0A7S3QLC2"/>
<sequence>MDQPSTSGYSFPPFWSYPPYFTLQPVKDTRERQSGLWCQLILDYCRRHKIYVINTGAEFPPFNNPAINRKLQHSAIIAFLDDLVSQGNAEWLDKHKRRCLILWRKVSDWADTIYNFVRTYGLTDSVMVVDDLSSGDDVAGTDLAGLDRTLLLKALKLLESRGKARSFKGDTPEEEGVKFFG</sequence>
<dbReference type="GO" id="GO:0005198">
    <property type="term" value="F:structural molecule activity"/>
    <property type="evidence" value="ECO:0007669"/>
    <property type="project" value="TreeGrafter"/>
</dbReference>